<name>A0ABD0TVF1_DENTH</name>
<reference evidence="1 2" key="1">
    <citation type="journal article" date="2024" name="Plant Biotechnol. J.">
        <title>Dendrobium thyrsiflorum genome and its molecular insights into genes involved in important horticultural traits.</title>
        <authorList>
            <person name="Chen B."/>
            <person name="Wang J.Y."/>
            <person name="Zheng P.J."/>
            <person name="Li K.L."/>
            <person name="Liang Y.M."/>
            <person name="Chen X.F."/>
            <person name="Zhang C."/>
            <person name="Zhao X."/>
            <person name="He X."/>
            <person name="Zhang G.Q."/>
            <person name="Liu Z.J."/>
            <person name="Xu Q."/>
        </authorList>
    </citation>
    <scope>NUCLEOTIDE SEQUENCE [LARGE SCALE GENOMIC DNA]</scope>
    <source>
        <strain evidence="1">GZMU011</strain>
    </source>
</reference>
<evidence type="ECO:0000313" key="1">
    <source>
        <dbReference type="EMBL" id="KAL0903588.1"/>
    </source>
</evidence>
<proteinExistence type="predicted"/>
<accession>A0ABD0TVF1</accession>
<dbReference type="Proteomes" id="UP001552299">
    <property type="component" value="Unassembled WGS sequence"/>
</dbReference>
<dbReference type="AlphaFoldDB" id="A0ABD0TVF1"/>
<gene>
    <name evidence="1" type="ORF">M5K25_027977</name>
</gene>
<organism evidence="1 2">
    <name type="scientific">Dendrobium thyrsiflorum</name>
    <name type="common">Pinecone-like raceme dendrobium</name>
    <name type="synonym">Orchid</name>
    <dbReference type="NCBI Taxonomy" id="117978"/>
    <lineage>
        <taxon>Eukaryota</taxon>
        <taxon>Viridiplantae</taxon>
        <taxon>Streptophyta</taxon>
        <taxon>Embryophyta</taxon>
        <taxon>Tracheophyta</taxon>
        <taxon>Spermatophyta</taxon>
        <taxon>Magnoliopsida</taxon>
        <taxon>Liliopsida</taxon>
        <taxon>Asparagales</taxon>
        <taxon>Orchidaceae</taxon>
        <taxon>Epidendroideae</taxon>
        <taxon>Malaxideae</taxon>
        <taxon>Dendrobiinae</taxon>
        <taxon>Dendrobium</taxon>
    </lineage>
</organism>
<keyword evidence="2" id="KW-1185">Reference proteome</keyword>
<protein>
    <submittedName>
        <fullName evidence="1">Uncharacterized protein</fullName>
    </submittedName>
</protein>
<evidence type="ECO:0000313" key="2">
    <source>
        <dbReference type="Proteomes" id="UP001552299"/>
    </source>
</evidence>
<dbReference type="EMBL" id="JANQDX010000020">
    <property type="protein sequence ID" value="KAL0903588.1"/>
    <property type="molecule type" value="Genomic_DNA"/>
</dbReference>
<sequence length="92" mass="10532">MDEYSYTFMEQSLESNLHYNTHRGLGWLVGEHRWEPPIPGSNPLYYGLASSMGQSKSGPIFILYQAKLSRNVRGIYLQIQLSLPEVIDETNP</sequence>
<comment type="caution">
    <text evidence="1">The sequence shown here is derived from an EMBL/GenBank/DDBJ whole genome shotgun (WGS) entry which is preliminary data.</text>
</comment>